<dbReference type="PANTHER" id="PTHR10695:SF46">
    <property type="entry name" value="BIFUNCTIONAL COENZYME A SYNTHASE-RELATED"/>
    <property type="match status" value="1"/>
</dbReference>
<dbReference type="InterPro" id="IPR014729">
    <property type="entry name" value="Rossmann-like_a/b/a_fold"/>
</dbReference>
<dbReference type="AlphaFoldDB" id="A0A5N5WQS6"/>
<dbReference type="GO" id="GO:0004140">
    <property type="term" value="F:dephospho-CoA kinase activity"/>
    <property type="evidence" value="ECO:0007669"/>
    <property type="project" value="TreeGrafter"/>
</dbReference>
<evidence type="ECO:0000259" key="1">
    <source>
        <dbReference type="Pfam" id="PF01467"/>
    </source>
</evidence>
<proteinExistence type="predicted"/>
<evidence type="ECO:0000313" key="2">
    <source>
        <dbReference type="EMBL" id="KAB8070155.1"/>
    </source>
</evidence>
<accession>A0A5N5WQS6</accession>
<dbReference type="InterPro" id="IPR004821">
    <property type="entry name" value="Cyt_trans-like"/>
</dbReference>
<feature type="domain" description="Cytidyltransferase-like" evidence="1">
    <location>
        <begin position="210"/>
        <end position="397"/>
    </location>
</feature>
<dbReference type="OrthoDB" id="330671at2759"/>
<dbReference type="Gene3D" id="3.40.50.620">
    <property type="entry name" value="HUPs"/>
    <property type="match status" value="1"/>
</dbReference>
<dbReference type="SUPFAM" id="SSF52374">
    <property type="entry name" value="Nucleotidylyl transferase"/>
    <property type="match status" value="1"/>
</dbReference>
<sequence length="405" mass="44348">MALDRISSASALLLLPPPPSTSFEQCKKVYEQILSTACTNLIGLNGHNSIATLDIALFLPGLQSPTCQPRAKAFKDLQCFLAHIYRLIGIVSVEDNMELDAPGGVDIRVILLDFDSIHSSGRITLQASQMGPILDLQTLATSARLWDRIFYPDNQVGRNLAAAFSSIYSQFKDPNAGTPHAVPNVPNWTPLTSVVALENTKEKKPHHSVIVGGTFDHFHIGHKLLLTAMALVLDPVQNVNSGEEALLIIGVTGDELLLNKKYAEFLESWDERCESAASFLTAIMDFYPPDKSATHIERLLEPGPNGKYILMKVRPGLTLKLVQISDPFGPTITDENISALVVSQETRSGGAAVNQERAKKGWKSLDVYEIDVLHSGEVPSNDIEGFASKISSTDIRRHRMEQAKT</sequence>
<organism evidence="2 3">
    <name type="scientific">Aspergillus leporis</name>
    <dbReference type="NCBI Taxonomy" id="41062"/>
    <lineage>
        <taxon>Eukaryota</taxon>
        <taxon>Fungi</taxon>
        <taxon>Dikarya</taxon>
        <taxon>Ascomycota</taxon>
        <taxon>Pezizomycotina</taxon>
        <taxon>Eurotiomycetes</taxon>
        <taxon>Eurotiomycetidae</taxon>
        <taxon>Eurotiales</taxon>
        <taxon>Aspergillaceae</taxon>
        <taxon>Aspergillus</taxon>
        <taxon>Aspergillus subgen. Circumdati</taxon>
    </lineage>
</organism>
<protein>
    <recommendedName>
        <fullName evidence="1">Cytidyltransferase-like domain-containing protein</fullName>
    </recommendedName>
</protein>
<dbReference type="EMBL" id="ML732312">
    <property type="protein sequence ID" value="KAB8070155.1"/>
    <property type="molecule type" value="Genomic_DNA"/>
</dbReference>
<gene>
    <name evidence="2" type="ORF">BDV29DRAFT_181362</name>
</gene>
<reference evidence="2 3" key="1">
    <citation type="submission" date="2019-04" db="EMBL/GenBank/DDBJ databases">
        <title>Friends and foes A comparative genomics study of 23 Aspergillus species from section Flavi.</title>
        <authorList>
            <consortium name="DOE Joint Genome Institute"/>
            <person name="Kjaerbolling I."/>
            <person name="Vesth T."/>
            <person name="Frisvad J.C."/>
            <person name="Nybo J.L."/>
            <person name="Theobald S."/>
            <person name="Kildgaard S."/>
            <person name="Isbrandt T."/>
            <person name="Kuo A."/>
            <person name="Sato A."/>
            <person name="Lyhne E.K."/>
            <person name="Kogle M.E."/>
            <person name="Wiebenga A."/>
            <person name="Kun R.S."/>
            <person name="Lubbers R.J."/>
            <person name="Makela M.R."/>
            <person name="Barry K."/>
            <person name="Chovatia M."/>
            <person name="Clum A."/>
            <person name="Daum C."/>
            <person name="Haridas S."/>
            <person name="He G."/>
            <person name="LaButti K."/>
            <person name="Lipzen A."/>
            <person name="Mondo S."/>
            <person name="Riley R."/>
            <person name="Salamov A."/>
            <person name="Simmons B.A."/>
            <person name="Magnuson J.K."/>
            <person name="Henrissat B."/>
            <person name="Mortensen U.H."/>
            <person name="Larsen T.O."/>
            <person name="Devries R.P."/>
            <person name="Grigoriev I.V."/>
            <person name="Machida M."/>
            <person name="Baker S.E."/>
            <person name="Andersen M.R."/>
        </authorList>
    </citation>
    <scope>NUCLEOTIDE SEQUENCE [LARGE SCALE GENOMIC DNA]</scope>
    <source>
        <strain evidence="2 3">CBS 151.66</strain>
    </source>
</reference>
<dbReference type="Proteomes" id="UP000326565">
    <property type="component" value="Unassembled WGS sequence"/>
</dbReference>
<dbReference type="Pfam" id="PF01467">
    <property type="entry name" value="CTP_transf_like"/>
    <property type="match status" value="1"/>
</dbReference>
<name>A0A5N5WQS6_9EURO</name>
<evidence type="ECO:0000313" key="3">
    <source>
        <dbReference type="Proteomes" id="UP000326565"/>
    </source>
</evidence>
<keyword evidence="3" id="KW-1185">Reference proteome</keyword>
<dbReference type="PANTHER" id="PTHR10695">
    <property type="entry name" value="DEPHOSPHO-COA KINASE-RELATED"/>
    <property type="match status" value="1"/>
</dbReference>
<dbReference type="GO" id="GO:0015937">
    <property type="term" value="P:coenzyme A biosynthetic process"/>
    <property type="evidence" value="ECO:0007669"/>
    <property type="project" value="TreeGrafter"/>
</dbReference>